<comment type="similarity">
    <text evidence="1">Belongs to the bacterial solute-binding protein 5 family.</text>
</comment>
<dbReference type="Proteomes" id="UP000251647">
    <property type="component" value="Unassembled WGS sequence"/>
</dbReference>
<keyword evidence="2" id="KW-0813">Transport</keyword>
<dbReference type="InterPro" id="IPR030678">
    <property type="entry name" value="Peptide/Ni-bd"/>
</dbReference>
<dbReference type="SUPFAM" id="SSF53850">
    <property type="entry name" value="Periplasmic binding protein-like II"/>
    <property type="match status" value="1"/>
</dbReference>
<dbReference type="EMBL" id="UATL01000005">
    <property type="protein sequence ID" value="SPY44375.1"/>
    <property type="molecule type" value="Genomic_DNA"/>
</dbReference>
<dbReference type="OrthoDB" id="9803988at2"/>
<sequence>MQKILTSCFLSLSLSVSISVHAQVPDTLYVALGDEPTAGFDPIMGWGKYGNPLFQSTLLKRNQQLEFVGDLAKVWTLSHDRKTWSVELRNDVKFSNGQPLAAKDVAFTFNQAKQALSSHDLTDLESITVLDPTHIEFHLTKPNITFLDHFSAIGIVPEKEYVTDTKEYTNGYGRHPVGSGPYILQSWQQGQFARLEKNPFYYGKQPQFEHLVLVFASEETRYGLLKTKQVQLAAIPQQFAKVLPVDYRLWQVPSVDNRGVVWPMNQPSKTEKGNRVSSSLAIREAVDMVIDKQLIVDTVMDGFARPAYSVADNMPWGLPAADRKQPLDNSFAIAAAQSLLDKAGWKVNANSGLREKEGVPAVMTLYYKAGDSVREQLALTVAQMVKPLGISMSVKGSDWDTIAGKMLENPVLMGFGSHSANEVRYLYHSDYAAVDFYNSGQYKNSVVDNDIDKALQATSWQASLPFWLAAEKQIVKDQPWTWLVNLQHLYAASTCLDLGQPITEPHGHGWPITENIEQWRWTCQ</sequence>
<reference evidence="5 6" key="1">
    <citation type="submission" date="2018-06" db="EMBL/GenBank/DDBJ databases">
        <authorList>
            <consortium name="Pathogen Informatics"/>
            <person name="Doyle S."/>
        </authorList>
    </citation>
    <scope>NUCLEOTIDE SEQUENCE [LARGE SCALE GENOMIC DNA]</scope>
    <source>
        <strain evidence="5 6">NCTC11647</strain>
    </source>
</reference>
<accession>A0A2T3Q8G6</accession>
<dbReference type="Pfam" id="PF00496">
    <property type="entry name" value="SBP_bac_5"/>
    <property type="match status" value="1"/>
</dbReference>
<dbReference type="PIRSF" id="PIRSF002741">
    <property type="entry name" value="MppA"/>
    <property type="match status" value="1"/>
</dbReference>
<protein>
    <submittedName>
        <fullName evidence="5">Nickel-binding periplasmic protein</fullName>
    </submittedName>
</protein>
<name>A0A2T3Q8G6_PHODM</name>
<feature type="domain" description="Solute-binding protein family 5" evidence="4">
    <location>
        <begin position="66"/>
        <end position="413"/>
    </location>
</feature>
<organism evidence="5 6">
    <name type="scientific">Photobacterium damselae</name>
    <dbReference type="NCBI Taxonomy" id="38293"/>
    <lineage>
        <taxon>Bacteria</taxon>
        <taxon>Pseudomonadati</taxon>
        <taxon>Pseudomonadota</taxon>
        <taxon>Gammaproteobacteria</taxon>
        <taxon>Vibrionales</taxon>
        <taxon>Vibrionaceae</taxon>
        <taxon>Photobacterium</taxon>
    </lineage>
</organism>
<keyword evidence="3" id="KW-0732">Signal</keyword>
<dbReference type="GO" id="GO:0043190">
    <property type="term" value="C:ATP-binding cassette (ABC) transporter complex"/>
    <property type="evidence" value="ECO:0007669"/>
    <property type="project" value="InterPro"/>
</dbReference>
<evidence type="ECO:0000256" key="1">
    <source>
        <dbReference type="ARBA" id="ARBA00005695"/>
    </source>
</evidence>
<dbReference type="Gene3D" id="3.10.105.10">
    <property type="entry name" value="Dipeptide-binding Protein, Domain 3"/>
    <property type="match status" value="1"/>
</dbReference>
<evidence type="ECO:0000313" key="5">
    <source>
        <dbReference type="EMBL" id="SPY44375.1"/>
    </source>
</evidence>
<dbReference type="InterPro" id="IPR039424">
    <property type="entry name" value="SBP_5"/>
</dbReference>
<evidence type="ECO:0000259" key="4">
    <source>
        <dbReference type="Pfam" id="PF00496"/>
    </source>
</evidence>
<dbReference type="Gene3D" id="3.40.190.10">
    <property type="entry name" value="Periplasmic binding protein-like II"/>
    <property type="match status" value="1"/>
</dbReference>
<dbReference type="PANTHER" id="PTHR30290:SF9">
    <property type="entry name" value="OLIGOPEPTIDE-BINDING PROTEIN APPA"/>
    <property type="match status" value="1"/>
</dbReference>
<dbReference type="AlphaFoldDB" id="A0A2T3Q8G6"/>
<dbReference type="CDD" id="cd08518">
    <property type="entry name" value="PBP2_NikA_DppA_OppA_like_19"/>
    <property type="match status" value="1"/>
</dbReference>
<dbReference type="GO" id="GO:0015833">
    <property type="term" value="P:peptide transport"/>
    <property type="evidence" value="ECO:0007669"/>
    <property type="project" value="TreeGrafter"/>
</dbReference>
<proteinExistence type="inferred from homology"/>
<evidence type="ECO:0000256" key="2">
    <source>
        <dbReference type="ARBA" id="ARBA00022448"/>
    </source>
</evidence>
<dbReference type="PANTHER" id="PTHR30290">
    <property type="entry name" value="PERIPLASMIC BINDING COMPONENT OF ABC TRANSPORTER"/>
    <property type="match status" value="1"/>
</dbReference>
<dbReference type="InterPro" id="IPR000914">
    <property type="entry name" value="SBP_5_dom"/>
</dbReference>
<gene>
    <name evidence="5" type="primary">nikA</name>
    <name evidence="5" type="ORF">NCTC11647_03316</name>
</gene>
<evidence type="ECO:0000313" key="6">
    <source>
        <dbReference type="Proteomes" id="UP000251647"/>
    </source>
</evidence>
<dbReference type="GO" id="GO:1904680">
    <property type="term" value="F:peptide transmembrane transporter activity"/>
    <property type="evidence" value="ECO:0007669"/>
    <property type="project" value="TreeGrafter"/>
</dbReference>
<dbReference type="RefSeq" id="WP_005304002.1">
    <property type="nucleotide sequence ID" value="NZ_PYOG01000036.1"/>
</dbReference>
<evidence type="ECO:0000256" key="3">
    <source>
        <dbReference type="ARBA" id="ARBA00022729"/>
    </source>
</evidence>
<dbReference type="GO" id="GO:0030288">
    <property type="term" value="C:outer membrane-bounded periplasmic space"/>
    <property type="evidence" value="ECO:0007669"/>
    <property type="project" value="UniProtKB-ARBA"/>
</dbReference>